<dbReference type="GO" id="GO:0016020">
    <property type="term" value="C:membrane"/>
    <property type="evidence" value="ECO:0007669"/>
    <property type="project" value="UniProtKB-SubCell"/>
</dbReference>
<dbReference type="GO" id="GO:0016236">
    <property type="term" value="P:macroautophagy"/>
    <property type="evidence" value="ECO:0007669"/>
    <property type="project" value="TreeGrafter"/>
</dbReference>
<sequence>MAATPASARVSPRLPPDTPSRIASHCAAMYAKGAVAALSMHRVARYASRSKRLRTLAARCVLVNGVVFLGSLAVLDHALVPFIGWVLHRWTAADAAGGAGGGAGGRSSLAASASSSFLWTARAAWLYPTYFASTVVNSFTAGEMARISCALAAEDDAARALARRRVTGSVELDAGDSEKKDGSRRGGVAGLAEAVYHVLIVNSLFAQITALSFVLTGPIGTWVTRALQTWLYAYYCHDYLWSARGKPPGWRVAHFEGNWCYFAGFGSPIVLISAMNLSTFYAAAVQAMAFPVFMIAAIASGGEDAEVCLEGKNAARTRQGAFPVFHLASASARAVLRLAGVGGGAGDGGAKRTKGE</sequence>
<feature type="transmembrane region" description="Helical" evidence="5">
    <location>
        <begin position="56"/>
        <end position="75"/>
    </location>
</feature>
<dbReference type="GeneID" id="8247148"/>
<dbReference type="InParanoid" id="C1FHN0"/>
<dbReference type="OMA" id="HMCLLYA"/>
<protein>
    <submittedName>
        <fullName evidence="6">Uncharacterized protein</fullName>
    </submittedName>
</protein>
<dbReference type="InterPro" id="IPR059112">
    <property type="entry name" value="CysZ/EI24"/>
</dbReference>
<evidence type="ECO:0000313" key="7">
    <source>
        <dbReference type="Proteomes" id="UP000002009"/>
    </source>
</evidence>
<accession>C1FHN0</accession>
<comment type="subcellular location">
    <subcellularLocation>
        <location evidence="1">Membrane</location>
        <topology evidence="1">Multi-pass membrane protein</topology>
    </subcellularLocation>
</comment>
<evidence type="ECO:0000256" key="3">
    <source>
        <dbReference type="ARBA" id="ARBA00022989"/>
    </source>
</evidence>
<proteinExistence type="predicted"/>
<dbReference type="AlphaFoldDB" id="C1FHN0"/>
<dbReference type="eggNOG" id="KOG3966">
    <property type="taxonomic scope" value="Eukaryota"/>
</dbReference>
<dbReference type="RefSeq" id="XP_002508591.1">
    <property type="nucleotide sequence ID" value="XM_002508545.1"/>
</dbReference>
<evidence type="ECO:0000256" key="2">
    <source>
        <dbReference type="ARBA" id="ARBA00022692"/>
    </source>
</evidence>
<name>C1FHN0_MICCC</name>
<evidence type="ECO:0000256" key="4">
    <source>
        <dbReference type="ARBA" id="ARBA00023136"/>
    </source>
</evidence>
<dbReference type="EMBL" id="CP001576">
    <property type="protein sequence ID" value="ACO69849.1"/>
    <property type="molecule type" value="Genomic_DNA"/>
</dbReference>
<gene>
    <name evidence="6" type="ORF">MICPUN_109079</name>
</gene>
<organism evidence="6 7">
    <name type="scientific">Micromonas commoda (strain RCC299 / NOUM17 / CCMP2709)</name>
    <name type="common">Picoplanktonic green alga</name>
    <dbReference type="NCBI Taxonomy" id="296587"/>
    <lineage>
        <taxon>Eukaryota</taxon>
        <taxon>Viridiplantae</taxon>
        <taxon>Chlorophyta</taxon>
        <taxon>Mamiellophyceae</taxon>
        <taxon>Mamiellales</taxon>
        <taxon>Mamiellaceae</taxon>
        <taxon>Micromonas</taxon>
    </lineage>
</organism>
<evidence type="ECO:0000256" key="1">
    <source>
        <dbReference type="ARBA" id="ARBA00004141"/>
    </source>
</evidence>
<dbReference type="Proteomes" id="UP000002009">
    <property type="component" value="Chromosome 10"/>
</dbReference>
<dbReference type="STRING" id="296587.C1FHN0"/>
<dbReference type="PANTHER" id="PTHR21389">
    <property type="entry name" value="P53 INDUCED PROTEIN"/>
    <property type="match status" value="1"/>
</dbReference>
<reference evidence="6 7" key="1">
    <citation type="journal article" date="2009" name="Science">
        <title>Green evolution and dynamic adaptations revealed by genomes of the marine picoeukaryotes Micromonas.</title>
        <authorList>
            <person name="Worden A.Z."/>
            <person name="Lee J.H."/>
            <person name="Mock T."/>
            <person name="Rouze P."/>
            <person name="Simmons M.P."/>
            <person name="Aerts A.L."/>
            <person name="Allen A.E."/>
            <person name="Cuvelier M.L."/>
            <person name="Derelle E."/>
            <person name="Everett M.V."/>
            <person name="Foulon E."/>
            <person name="Grimwood J."/>
            <person name="Gundlach H."/>
            <person name="Henrissat B."/>
            <person name="Napoli C."/>
            <person name="McDonald S.M."/>
            <person name="Parker M.S."/>
            <person name="Rombauts S."/>
            <person name="Salamov A."/>
            <person name="Von Dassow P."/>
            <person name="Badger J.H."/>
            <person name="Coutinho P.M."/>
            <person name="Demir E."/>
            <person name="Dubchak I."/>
            <person name="Gentemann C."/>
            <person name="Eikrem W."/>
            <person name="Gready J.E."/>
            <person name="John U."/>
            <person name="Lanier W."/>
            <person name="Lindquist E.A."/>
            <person name="Lucas S."/>
            <person name="Mayer K.F."/>
            <person name="Moreau H."/>
            <person name="Not F."/>
            <person name="Otillar R."/>
            <person name="Panaud O."/>
            <person name="Pangilinan J."/>
            <person name="Paulsen I."/>
            <person name="Piegu B."/>
            <person name="Poliakov A."/>
            <person name="Robbens S."/>
            <person name="Schmutz J."/>
            <person name="Toulza E."/>
            <person name="Wyss T."/>
            <person name="Zelensky A."/>
            <person name="Zhou K."/>
            <person name="Armbrust E.V."/>
            <person name="Bhattacharya D."/>
            <person name="Goodenough U.W."/>
            <person name="Van de Peer Y."/>
            <person name="Grigoriev I.V."/>
        </authorList>
    </citation>
    <scope>NUCLEOTIDE SEQUENCE [LARGE SCALE GENOMIC DNA]</scope>
    <source>
        <strain evidence="7">RCC299 / NOUM17</strain>
    </source>
</reference>
<keyword evidence="2 5" id="KW-0812">Transmembrane</keyword>
<evidence type="ECO:0000313" key="6">
    <source>
        <dbReference type="EMBL" id="ACO69849.1"/>
    </source>
</evidence>
<keyword evidence="4 5" id="KW-0472">Membrane</keyword>
<dbReference type="FunCoup" id="C1FHN0">
    <property type="interactions" value="862"/>
</dbReference>
<keyword evidence="7" id="KW-1185">Reference proteome</keyword>
<evidence type="ECO:0000256" key="5">
    <source>
        <dbReference type="SAM" id="Phobius"/>
    </source>
</evidence>
<dbReference type="GO" id="GO:0005783">
    <property type="term" value="C:endoplasmic reticulum"/>
    <property type="evidence" value="ECO:0007669"/>
    <property type="project" value="TreeGrafter"/>
</dbReference>
<keyword evidence="3 5" id="KW-1133">Transmembrane helix</keyword>
<dbReference type="Pfam" id="PF07264">
    <property type="entry name" value="EI24"/>
    <property type="match status" value="1"/>
</dbReference>
<dbReference type="PANTHER" id="PTHR21389:SF0">
    <property type="entry name" value="ETOPOSIDE-INDUCED PROTEIN 2.4 HOMOLOG"/>
    <property type="match status" value="1"/>
</dbReference>
<dbReference type="KEGG" id="mis:MICPUN_109079"/>
<dbReference type="OrthoDB" id="266518at2759"/>